<dbReference type="PROSITE" id="PS51186">
    <property type="entry name" value="GNAT"/>
    <property type="match status" value="1"/>
</dbReference>
<keyword evidence="3" id="KW-1185">Reference proteome</keyword>
<dbReference type="InterPro" id="IPR051531">
    <property type="entry name" value="N-acetyltransferase"/>
</dbReference>
<evidence type="ECO:0000259" key="1">
    <source>
        <dbReference type="PROSITE" id="PS51186"/>
    </source>
</evidence>
<reference evidence="2 3" key="1">
    <citation type="submission" date="2021-12" db="EMBL/GenBank/DDBJ databases">
        <title>Discovery of the Pendulisporaceae a myxobacterial family with distinct sporulation behavior and unique specialized metabolism.</title>
        <authorList>
            <person name="Garcia R."/>
            <person name="Popoff A."/>
            <person name="Bader C.D."/>
            <person name="Loehr J."/>
            <person name="Walesch S."/>
            <person name="Walt C."/>
            <person name="Boldt J."/>
            <person name="Bunk B."/>
            <person name="Haeckl F.J.F.P.J."/>
            <person name="Gunesch A.P."/>
            <person name="Birkelbach J."/>
            <person name="Nuebel U."/>
            <person name="Pietschmann T."/>
            <person name="Bach T."/>
            <person name="Mueller R."/>
        </authorList>
    </citation>
    <scope>NUCLEOTIDE SEQUENCE [LARGE SCALE GENOMIC DNA]</scope>
    <source>
        <strain evidence="2 3">MSr11954</strain>
    </source>
</reference>
<feature type="domain" description="N-acetyltransferase" evidence="1">
    <location>
        <begin position="20"/>
        <end position="185"/>
    </location>
</feature>
<dbReference type="Gene3D" id="3.40.630.30">
    <property type="match status" value="1"/>
</dbReference>
<dbReference type="SUPFAM" id="SSF55729">
    <property type="entry name" value="Acyl-CoA N-acyltransferases (Nat)"/>
    <property type="match status" value="1"/>
</dbReference>
<dbReference type="EMBL" id="CP089984">
    <property type="protein sequence ID" value="WXB13312.1"/>
    <property type="molecule type" value="Genomic_DNA"/>
</dbReference>
<dbReference type="Proteomes" id="UP001370348">
    <property type="component" value="Chromosome"/>
</dbReference>
<name>A0ABZ2LQW5_9BACT</name>
<protein>
    <submittedName>
        <fullName evidence="2">GNAT family N-acetyltransferase</fullName>
    </submittedName>
</protein>
<accession>A0ABZ2LQW5</accession>
<evidence type="ECO:0000313" key="2">
    <source>
        <dbReference type="EMBL" id="WXB13312.1"/>
    </source>
</evidence>
<dbReference type="RefSeq" id="WP_394822934.1">
    <property type="nucleotide sequence ID" value="NZ_CP089984.1"/>
</dbReference>
<dbReference type="InterPro" id="IPR016181">
    <property type="entry name" value="Acyl_CoA_acyltransferase"/>
</dbReference>
<gene>
    <name evidence="2" type="ORF">LZC94_36395</name>
</gene>
<dbReference type="Pfam" id="PF13302">
    <property type="entry name" value="Acetyltransf_3"/>
    <property type="match status" value="1"/>
</dbReference>
<sequence>MAERRYRSAMYPLSLETERLVLRDYEDGDHVAVHVFESDPEVLRYQTRGISPLEETRAFIDKVRAESLATPRRLFELAVVSREDQTLIGRAGIVVRRPEHAEAELFYAFRRDRWGRGYAAEAAQAMVDFGFGRLELHRIYADTDPRNVASMRVAEKVGMQREGLLREKWFIKDEWCSSVMFAILDREWAARRT</sequence>
<dbReference type="PANTHER" id="PTHR43792">
    <property type="entry name" value="GNAT FAMILY, PUTATIVE (AFU_ORTHOLOGUE AFUA_3G00765)-RELATED-RELATED"/>
    <property type="match status" value="1"/>
</dbReference>
<evidence type="ECO:0000313" key="3">
    <source>
        <dbReference type="Proteomes" id="UP001370348"/>
    </source>
</evidence>
<proteinExistence type="predicted"/>
<dbReference type="PANTHER" id="PTHR43792:SF1">
    <property type="entry name" value="N-ACETYLTRANSFERASE DOMAIN-CONTAINING PROTEIN"/>
    <property type="match status" value="1"/>
</dbReference>
<dbReference type="InterPro" id="IPR000182">
    <property type="entry name" value="GNAT_dom"/>
</dbReference>
<organism evidence="2 3">
    <name type="scientific">Pendulispora albinea</name>
    <dbReference type="NCBI Taxonomy" id="2741071"/>
    <lineage>
        <taxon>Bacteria</taxon>
        <taxon>Pseudomonadati</taxon>
        <taxon>Myxococcota</taxon>
        <taxon>Myxococcia</taxon>
        <taxon>Myxococcales</taxon>
        <taxon>Sorangiineae</taxon>
        <taxon>Pendulisporaceae</taxon>
        <taxon>Pendulispora</taxon>
    </lineage>
</organism>